<feature type="domain" description="Arf-GAP" evidence="7">
    <location>
        <begin position="9"/>
        <end position="119"/>
    </location>
</feature>
<dbReference type="OMA" id="PANQVCF"/>
<evidence type="ECO:0000256" key="6">
    <source>
        <dbReference type="SAM" id="MobiDB-lite"/>
    </source>
</evidence>
<proteinExistence type="predicted"/>
<organism evidence="8 9">
    <name type="scientific">Penicillium nalgiovense</name>
    <dbReference type="NCBI Taxonomy" id="60175"/>
    <lineage>
        <taxon>Eukaryota</taxon>
        <taxon>Fungi</taxon>
        <taxon>Dikarya</taxon>
        <taxon>Ascomycota</taxon>
        <taxon>Pezizomycotina</taxon>
        <taxon>Eurotiomycetes</taxon>
        <taxon>Eurotiomycetidae</taxon>
        <taxon>Eurotiales</taxon>
        <taxon>Aspergillaceae</taxon>
        <taxon>Penicillium</taxon>
    </lineage>
</organism>
<feature type="compositionally biased region" description="Low complexity" evidence="6">
    <location>
        <begin position="209"/>
        <end position="227"/>
    </location>
</feature>
<dbReference type="PROSITE" id="PS50115">
    <property type="entry name" value="ARFGAP"/>
    <property type="match status" value="1"/>
</dbReference>
<accession>A0A1V6YX38</accession>
<keyword evidence="2" id="KW-0479">Metal-binding</keyword>
<dbReference type="PANTHER" id="PTHR45686:SF4">
    <property type="entry name" value="ADP-RIBOSYLATION FACTOR GTPASE ACTIVATING PROTEIN 3, ISOFORM H"/>
    <property type="match status" value="1"/>
</dbReference>
<dbReference type="Gene3D" id="1.10.220.150">
    <property type="entry name" value="Arf GTPase activating protein"/>
    <property type="match status" value="1"/>
</dbReference>
<evidence type="ECO:0000256" key="4">
    <source>
        <dbReference type="ARBA" id="ARBA00022833"/>
    </source>
</evidence>
<comment type="caution">
    <text evidence="8">The sequence shown here is derived from an EMBL/GenBank/DDBJ whole genome shotgun (WGS) entry which is preliminary data.</text>
</comment>
<feature type="compositionally biased region" description="Basic and acidic residues" evidence="6">
    <location>
        <begin position="392"/>
        <end position="412"/>
    </location>
</feature>
<dbReference type="SUPFAM" id="SSF57863">
    <property type="entry name" value="ArfGap/RecO-like zinc finger"/>
    <property type="match status" value="1"/>
</dbReference>
<feature type="compositionally biased region" description="Basic and acidic residues" evidence="6">
    <location>
        <begin position="273"/>
        <end position="289"/>
    </location>
</feature>
<keyword evidence="9" id="KW-1185">Reference proteome</keyword>
<evidence type="ECO:0000256" key="2">
    <source>
        <dbReference type="ARBA" id="ARBA00022723"/>
    </source>
</evidence>
<feature type="region of interest" description="Disordered" evidence="6">
    <location>
        <begin position="145"/>
        <end position="437"/>
    </location>
</feature>
<dbReference type="InterPro" id="IPR038508">
    <property type="entry name" value="ArfGAP_dom_sf"/>
</dbReference>
<dbReference type="GO" id="GO:0000139">
    <property type="term" value="C:Golgi membrane"/>
    <property type="evidence" value="ECO:0007669"/>
    <property type="project" value="GOC"/>
</dbReference>
<evidence type="ECO:0000313" key="8">
    <source>
        <dbReference type="EMBL" id="OQE91854.1"/>
    </source>
</evidence>
<dbReference type="InterPro" id="IPR037278">
    <property type="entry name" value="ARFGAP/RecO"/>
</dbReference>
<dbReference type="CDD" id="cd08831">
    <property type="entry name" value="ArfGap_ArfGap2_3_like"/>
    <property type="match status" value="1"/>
</dbReference>
<feature type="compositionally biased region" description="Low complexity" evidence="6">
    <location>
        <begin position="236"/>
        <end position="252"/>
    </location>
</feature>
<evidence type="ECO:0000313" key="9">
    <source>
        <dbReference type="Proteomes" id="UP000191691"/>
    </source>
</evidence>
<dbReference type="SMART" id="SM00105">
    <property type="entry name" value="ArfGap"/>
    <property type="match status" value="1"/>
</dbReference>
<dbReference type="AlphaFoldDB" id="A0A1V6YX38"/>
<feature type="compositionally biased region" description="Basic and acidic residues" evidence="6">
    <location>
        <begin position="324"/>
        <end position="334"/>
    </location>
</feature>
<feature type="compositionally biased region" description="Low complexity" evidence="6">
    <location>
        <begin position="303"/>
        <end position="321"/>
    </location>
</feature>
<feature type="compositionally biased region" description="Polar residues" evidence="6">
    <location>
        <begin position="414"/>
        <end position="424"/>
    </location>
</feature>
<sequence length="485" mass="51778">MSATKAQSQKVFEKAKLKPANKVCFDCGSKNPTWSSVPFGIYLCLDCSAHHRNLGVHISFVRSTNLDQWQWEQLRLMKVGGNESATKYFQSHGGSAALASKDTKVKYTCNAAVKYKEELKRRAALDAQHIIAPFRYPGEVIITDLPAGTPSDDSSTPAGDGDDDFFSSWDKPSIKRPSNPPSRTSTPPVVSRTGSPFLNAGPNANGSRSKSPLSASEEKAASPAPTAIRPTNVTRKTSTASSAKKGSVLGAKKAPKLGAKKVAAADIIDFEEAERKAKEEAERVEKLGYDPEAEQAEADAKKAASAAAAVPIASPIPVSPAGKSNERSSGDVERLGMGVSRLGFGQVSKPAAPKKPTFGSVGPAKPSPAEEAELTQTRTRFGAQKGISSDEFFGRERFDPAAQSEAKDRLRQFDSATSISSNSYFGRPEDEVSSLDDGYGDMEVAAKDFIRRFGITAGDDLENLSHLVGEGATKLQGAIRNYLNN</sequence>
<evidence type="ECO:0000256" key="3">
    <source>
        <dbReference type="ARBA" id="ARBA00022771"/>
    </source>
</evidence>
<evidence type="ECO:0000259" key="7">
    <source>
        <dbReference type="PROSITE" id="PS50115"/>
    </source>
</evidence>
<reference evidence="9" key="1">
    <citation type="journal article" date="2017" name="Nat. Microbiol.">
        <title>Global analysis of biosynthetic gene clusters reveals vast potential of secondary metabolite production in Penicillium species.</title>
        <authorList>
            <person name="Nielsen J.C."/>
            <person name="Grijseels S."/>
            <person name="Prigent S."/>
            <person name="Ji B."/>
            <person name="Dainat J."/>
            <person name="Nielsen K.F."/>
            <person name="Frisvad J.C."/>
            <person name="Workman M."/>
            <person name="Nielsen J."/>
        </authorList>
    </citation>
    <scope>NUCLEOTIDE SEQUENCE [LARGE SCALE GENOMIC DNA]</scope>
    <source>
        <strain evidence="9">IBT 13039</strain>
    </source>
</reference>
<dbReference type="PRINTS" id="PR00405">
    <property type="entry name" value="REVINTRACTNG"/>
</dbReference>
<dbReference type="FunFam" id="1.10.220.150:FF:000013">
    <property type="entry name" value="Putative Arf GTPase-activating protein"/>
    <property type="match status" value="1"/>
</dbReference>
<name>A0A1V6YX38_PENNA</name>
<dbReference type="EMBL" id="MOOB01000008">
    <property type="protein sequence ID" value="OQE91854.1"/>
    <property type="molecule type" value="Genomic_DNA"/>
</dbReference>
<feature type="compositionally biased region" description="Low complexity" evidence="6">
    <location>
        <begin position="181"/>
        <end position="193"/>
    </location>
</feature>
<keyword evidence="1" id="KW-0343">GTPase activation</keyword>
<dbReference type="STRING" id="60175.A0A1V6YX38"/>
<dbReference type="PANTHER" id="PTHR45686">
    <property type="entry name" value="ADP-RIBOSYLATION FACTOR GTPASE ACTIVATING PROTEIN 3, ISOFORM H-RELATED"/>
    <property type="match status" value="1"/>
</dbReference>
<keyword evidence="3 5" id="KW-0863">Zinc-finger</keyword>
<dbReference type="Pfam" id="PF01412">
    <property type="entry name" value="ArfGap"/>
    <property type="match status" value="1"/>
</dbReference>
<dbReference type="InterPro" id="IPR001164">
    <property type="entry name" value="ArfGAP_dom"/>
</dbReference>
<keyword evidence="4" id="KW-0862">Zinc</keyword>
<dbReference type="GO" id="GO:0048205">
    <property type="term" value="P:COPI coating of Golgi vesicle"/>
    <property type="evidence" value="ECO:0007669"/>
    <property type="project" value="TreeGrafter"/>
</dbReference>
<dbReference type="GO" id="GO:0008270">
    <property type="term" value="F:zinc ion binding"/>
    <property type="evidence" value="ECO:0007669"/>
    <property type="project" value="UniProtKB-KW"/>
</dbReference>
<gene>
    <name evidence="8" type="ORF">PENNAL_c0008G03406</name>
</gene>
<dbReference type="GO" id="GO:0005096">
    <property type="term" value="F:GTPase activator activity"/>
    <property type="evidence" value="ECO:0007669"/>
    <property type="project" value="UniProtKB-KW"/>
</dbReference>
<protein>
    <recommendedName>
        <fullName evidence="7">Arf-GAP domain-containing protein</fullName>
    </recommendedName>
</protein>
<evidence type="ECO:0000256" key="1">
    <source>
        <dbReference type="ARBA" id="ARBA00022468"/>
    </source>
</evidence>
<dbReference type="Proteomes" id="UP000191691">
    <property type="component" value="Unassembled WGS sequence"/>
</dbReference>
<evidence type="ECO:0000256" key="5">
    <source>
        <dbReference type="PROSITE-ProRule" id="PRU00288"/>
    </source>
</evidence>